<gene>
    <name evidence="2" type="ORF">SAMN05216454_13012</name>
</gene>
<proteinExistence type="predicted"/>
<feature type="transmembrane region" description="Helical" evidence="1">
    <location>
        <begin position="6"/>
        <end position="24"/>
    </location>
</feature>
<reference evidence="2 3" key="1">
    <citation type="submission" date="2016-10" db="EMBL/GenBank/DDBJ databases">
        <authorList>
            <person name="de Groot N.N."/>
        </authorList>
    </citation>
    <scope>NUCLEOTIDE SEQUENCE [LARGE SCALE GENOMIC DNA]</scope>
    <source>
        <strain evidence="2 3">Calf135</strain>
    </source>
</reference>
<keyword evidence="1" id="KW-1133">Transmembrane helix</keyword>
<name>A0A1H8KI38_9FIRM</name>
<organism evidence="2 3">
    <name type="scientific">Peptostreptococcus russellii</name>
    <dbReference type="NCBI Taxonomy" id="215200"/>
    <lineage>
        <taxon>Bacteria</taxon>
        <taxon>Bacillati</taxon>
        <taxon>Bacillota</taxon>
        <taxon>Clostridia</taxon>
        <taxon>Peptostreptococcales</taxon>
        <taxon>Peptostreptococcaceae</taxon>
        <taxon>Peptostreptococcus</taxon>
    </lineage>
</organism>
<evidence type="ECO:0000256" key="1">
    <source>
        <dbReference type="SAM" id="Phobius"/>
    </source>
</evidence>
<feature type="transmembrane region" description="Helical" evidence="1">
    <location>
        <begin position="94"/>
        <end position="122"/>
    </location>
</feature>
<dbReference type="Proteomes" id="UP000199512">
    <property type="component" value="Unassembled WGS sequence"/>
</dbReference>
<dbReference type="EMBL" id="FODF01000030">
    <property type="protein sequence ID" value="SEN92078.1"/>
    <property type="molecule type" value="Genomic_DNA"/>
</dbReference>
<sequence length="183" mass="21267">MLNRLGKILMFLSSYSIVFILVWLNNLKKFSFKEILNTFNQNRIFWVICAVIFVLSNIFLGLWIYLVKKDASTSTRLYNFEHIENKDSEVLNYFITYLIPIVSLKVCSLPSIVMNLIVILIIGTNFIKNNTLHFNPTLILFGYHVYSDKNRNIILSKKSIDEIINEDLKGDQVGCGSRIFFIP</sequence>
<protein>
    <submittedName>
        <fullName evidence="2">Uncharacterized protein</fullName>
    </submittedName>
</protein>
<accession>A0A1H8KI38</accession>
<evidence type="ECO:0000313" key="3">
    <source>
        <dbReference type="Proteomes" id="UP000199512"/>
    </source>
</evidence>
<dbReference type="AlphaFoldDB" id="A0A1H8KI38"/>
<keyword evidence="1" id="KW-0812">Transmembrane</keyword>
<feature type="transmembrane region" description="Helical" evidence="1">
    <location>
        <begin position="44"/>
        <end position="66"/>
    </location>
</feature>
<keyword evidence="3" id="KW-1185">Reference proteome</keyword>
<keyword evidence="1" id="KW-0472">Membrane</keyword>
<evidence type="ECO:0000313" key="2">
    <source>
        <dbReference type="EMBL" id="SEN92078.1"/>
    </source>
</evidence>
<dbReference type="STRING" id="215200.SAMN05216454_13012"/>